<dbReference type="Gene3D" id="2.40.160.20">
    <property type="match status" value="1"/>
</dbReference>
<comment type="caution">
    <text evidence="2">The sequence shown here is derived from an EMBL/GenBank/DDBJ whole genome shotgun (WGS) entry which is preliminary data.</text>
</comment>
<feature type="compositionally biased region" description="Gly residues" evidence="1">
    <location>
        <begin position="74"/>
        <end position="88"/>
    </location>
</feature>
<evidence type="ECO:0000313" key="2">
    <source>
        <dbReference type="EMBL" id="KPI37950.1"/>
    </source>
</evidence>
<proteinExistence type="predicted"/>
<dbReference type="VEuPathDB" id="FungiDB:AB675_3107"/>
<sequence>MEITQRTDTSSTAAPEPHANYPSLTPAYTFNFRIGGPASPVGGLTRGQPLTVVHIIGGRVTSAPRQSDAPLSTGAGGVGGGDGSGSGNTGNPREAEAVDELPRLEATVRGQGIDFVRNDPDGGRMRLDAGLVVEDGDGAMIHIHYTGIVEINDQLSAILAGRRDARDTEFGASFIHVTFETGSEKYKELERGVFVGAGRFILDRGGLGVEYKVSRVGWKPP</sequence>
<gene>
    <name evidence="2" type="ORF">AB675_3107</name>
</gene>
<dbReference type="EMBL" id="LFJN01000021">
    <property type="protein sequence ID" value="KPI37950.1"/>
    <property type="molecule type" value="Genomic_DNA"/>
</dbReference>
<name>A0A0N1H160_9EURO</name>
<accession>A0A0N1H160</accession>
<dbReference type="AlphaFoldDB" id="A0A0N1H160"/>
<feature type="compositionally biased region" description="Polar residues" evidence="1">
    <location>
        <begin position="1"/>
        <end position="13"/>
    </location>
</feature>
<dbReference type="OrthoDB" id="2544694at2759"/>
<evidence type="ECO:0000313" key="3">
    <source>
        <dbReference type="Proteomes" id="UP000038010"/>
    </source>
</evidence>
<protein>
    <submittedName>
        <fullName evidence="2">Uncharacterized protein</fullName>
    </submittedName>
</protein>
<evidence type="ECO:0000256" key="1">
    <source>
        <dbReference type="SAM" id="MobiDB-lite"/>
    </source>
</evidence>
<feature type="region of interest" description="Disordered" evidence="1">
    <location>
        <begin position="1"/>
        <end position="21"/>
    </location>
</feature>
<organism evidence="2 3">
    <name type="scientific">Cyphellophora attinorum</name>
    <dbReference type="NCBI Taxonomy" id="1664694"/>
    <lineage>
        <taxon>Eukaryota</taxon>
        <taxon>Fungi</taxon>
        <taxon>Dikarya</taxon>
        <taxon>Ascomycota</taxon>
        <taxon>Pezizomycotina</taxon>
        <taxon>Eurotiomycetes</taxon>
        <taxon>Chaetothyriomycetidae</taxon>
        <taxon>Chaetothyriales</taxon>
        <taxon>Cyphellophoraceae</taxon>
        <taxon>Cyphellophora</taxon>
    </lineage>
</organism>
<reference evidence="2 3" key="1">
    <citation type="submission" date="2015-06" db="EMBL/GenBank/DDBJ databases">
        <title>Draft genome of the ant-associated black yeast Phialophora attae CBS 131958.</title>
        <authorList>
            <person name="Moreno L.F."/>
            <person name="Stielow B.J."/>
            <person name="de Hoog S."/>
            <person name="Vicente V.A."/>
            <person name="Weiss V.A."/>
            <person name="de Vries M."/>
            <person name="Cruz L.M."/>
            <person name="Souza E.M."/>
        </authorList>
    </citation>
    <scope>NUCLEOTIDE SEQUENCE [LARGE SCALE GENOMIC DNA]</scope>
    <source>
        <strain evidence="2 3">CBS 131958</strain>
    </source>
</reference>
<dbReference type="Pfam" id="PF11578">
    <property type="entry name" value="DUF3237"/>
    <property type="match status" value="1"/>
</dbReference>
<dbReference type="RefSeq" id="XP_017997913.1">
    <property type="nucleotide sequence ID" value="XM_018143132.1"/>
</dbReference>
<keyword evidence="3" id="KW-1185">Reference proteome</keyword>
<dbReference type="Proteomes" id="UP000038010">
    <property type="component" value="Unassembled WGS sequence"/>
</dbReference>
<feature type="region of interest" description="Disordered" evidence="1">
    <location>
        <begin position="61"/>
        <end position="100"/>
    </location>
</feature>
<dbReference type="GeneID" id="28735012"/>